<reference evidence="2" key="1">
    <citation type="journal article" date="2022" name="bioRxiv">
        <title>Thiovibrio frasassiensisgen. nov., sp. nov., an autotrophic, elemental sulfur disproportionating bacterium isolated from sulfidic karst sediment, and proposal of Thiovibrionaceae fam. nov.</title>
        <authorList>
            <person name="Aronson H."/>
            <person name="Thomas C."/>
            <person name="Bhattacharyya M."/>
            <person name="Eckstein S."/>
            <person name="Jensen S."/>
            <person name="Barco R."/>
            <person name="Macalady J."/>
            <person name="Amend J."/>
        </authorList>
    </citation>
    <scope>NUCLEOTIDE SEQUENCE</scope>
    <source>
        <strain evidence="2">RS19-109</strain>
    </source>
</reference>
<dbReference type="InterPro" id="IPR003583">
    <property type="entry name" value="Hlx-hairpin-Hlx_DNA-bd_motif"/>
</dbReference>
<gene>
    <name evidence="2" type="ORF">OLX77_11510</name>
</gene>
<dbReference type="InterPro" id="IPR051675">
    <property type="entry name" value="Endo/Exo/Phosphatase_dom_1"/>
</dbReference>
<dbReference type="PANTHER" id="PTHR21180">
    <property type="entry name" value="ENDONUCLEASE/EXONUCLEASE/PHOSPHATASE FAMILY DOMAIN-CONTAINING PROTEIN 1"/>
    <property type="match status" value="1"/>
</dbReference>
<dbReference type="AlphaFoldDB" id="A0A9X4RM53"/>
<dbReference type="Pfam" id="PF12836">
    <property type="entry name" value="HHH_3"/>
    <property type="match status" value="1"/>
</dbReference>
<name>A0A9X4RM53_9BACT</name>
<dbReference type="RefSeq" id="WP_307633746.1">
    <property type="nucleotide sequence ID" value="NZ_JAPHEH010000001.1"/>
</dbReference>
<dbReference type="InterPro" id="IPR010994">
    <property type="entry name" value="RuvA_2-like"/>
</dbReference>
<dbReference type="SUPFAM" id="SSF47781">
    <property type="entry name" value="RuvA domain 2-like"/>
    <property type="match status" value="1"/>
</dbReference>
<dbReference type="Proteomes" id="UP001154240">
    <property type="component" value="Unassembled WGS sequence"/>
</dbReference>
<dbReference type="EMBL" id="JAPHEH010000001">
    <property type="protein sequence ID" value="MDG4476781.1"/>
    <property type="molecule type" value="Genomic_DNA"/>
</dbReference>
<dbReference type="Gene3D" id="1.10.150.320">
    <property type="entry name" value="Photosystem II 12 kDa extrinsic protein"/>
    <property type="match status" value="1"/>
</dbReference>
<dbReference type="SMART" id="SM00278">
    <property type="entry name" value="HhH1"/>
    <property type="match status" value="2"/>
</dbReference>
<dbReference type="GO" id="GO:0003677">
    <property type="term" value="F:DNA binding"/>
    <property type="evidence" value="ECO:0007669"/>
    <property type="project" value="InterPro"/>
</dbReference>
<dbReference type="GO" id="GO:0006281">
    <property type="term" value="P:DNA repair"/>
    <property type="evidence" value="ECO:0007669"/>
    <property type="project" value="InterPro"/>
</dbReference>
<evidence type="ECO:0000313" key="3">
    <source>
        <dbReference type="Proteomes" id="UP001154240"/>
    </source>
</evidence>
<feature type="domain" description="Helix-hairpin-helix DNA-binding motif class 1" evidence="1">
    <location>
        <begin position="130"/>
        <end position="149"/>
    </location>
</feature>
<comment type="caution">
    <text evidence="2">The sequence shown here is derived from an EMBL/GenBank/DDBJ whole genome shotgun (WGS) entry which is preliminary data.</text>
</comment>
<accession>A0A9X4RM53</accession>
<sequence>MNRTENDPKRKDLRPMVLVLFAVGILSVTALRTGWLANRCEEPAPAPQSLAWRTGPGTPGLYRVEAHSPSGEEPLPTAPTPARLAPLFFKPIPINQADEELLTTISGIGPVFARRIIAFRNQQGRINAIEELDSVEGVGPAKLKILKANLVVD</sequence>
<proteinExistence type="predicted"/>
<keyword evidence="3" id="KW-1185">Reference proteome</keyword>
<dbReference type="PANTHER" id="PTHR21180:SF32">
    <property type="entry name" value="ENDONUCLEASE_EXONUCLEASE_PHOSPHATASE FAMILY DOMAIN-CONTAINING PROTEIN 1"/>
    <property type="match status" value="1"/>
</dbReference>
<dbReference type="GO" id="GO:0015628">
    <property type="term" value="P:protein secretion by the type II secretion system"/>
    <property type="evidence" value="ECO:0007669"/>
    <property type="project" value="TreeGrafter"/>
</dbReference>
<protein>
    <submittedName>
        <fullName evidence="2">Helix-hairpin-helix domain-containing protein</fullName>
    </submittedName>
</protein>
<dbReference type="GO" id="GO:0015627">
    <property type="term" value="C:type II protein secretion system complex"/>
    <property type="evidence" value="ECO:0007669"/>
    <property type="project" value="TreeGrafter"/>
</dbReference>
<reference evidence="2" key="2">
    <citation type="submission" date="2022-10" db="EMBL/GenBank/DDBJ databases">
        <authorList>
            <person name="Aronson H.S."/>
        </authorList>
    </citation>
    <scope>NUCLEOTIDE SEQUENCE</scope>
    <source>
        <strain evidence="2">RS19-109</strain>
    </source>
</reference>
<evidence type="ECO:0000259" key="1">
    <source>
        <dbReference type="SMART" id="SM00278"/>
    </source>
</evidence>
<evidence type="ECO:0000313" key="2">
    <source>
        <dbReference type="EMBL" id="MDG4476781.1"/>
    </source>
</evidence>
<organism evidence="2 3">
    <name type="scientific">Thiovibrio frasassiensis</name>
    <dbReference type="NCBI Taxonomy" id="2984131"/>
    <lineage>
        <taxon>Bacteria</taxon>
        <taxon>Pseudomonadati</taxon>
        <taxon>Thermodesulfobacteriota</taxon>
        <taxon>Desulfobulbia</taxon>
        <taxon>Desulfobulbales</taxon>
        <taxon>Thiovibrionaceae</taxon>
        <taxon>Thiovibrio</taxon>
    </lineage>
</organism>
<feature type="domain" description="Helix-hairpin-helix DNA-binding motif class 1" evidence="1">
    <location>
        <begin position="100"/>
        <end position="119"/>
    </location>
</feature>